<dbReference type="GO" id="GO:0048367">
    <property type="term" value="P:shoot system development"/>
    <property type="evidence" value="ECO:0007669"/>
    <property type="project" value="InterPro"/>
</dbReference>
<dbReference type="AlphaFoldDB" id="A0A9Q0K9X6"/>
<proteinExistence type="predicted"/>
<accession>A0A9Q0K9X6</accession>
<comment type="caution">
    <text evidence="1">The sequence shown here is derived from an EMBL/GenBank/DDBJ whole genome shotgun (WGS) entry which is preliminary data.</text>
</comment>
<dbReference type="OrthoDB" id="1878996at2759"/>
<reference evidence="1" key="1">
    <citation type="journal article" date="2023" name="Plant J.">
        <title>The genome of the king protea, Protea cynaroides.</title>
        <authorList>
            <person name="Chang J."/>
            <person name="Duong T.A."/>
            <person name="Schoeman C."/>
            <person name="Ma X."/>
            <person name="Roodt D."/>
            <person name="Barker N."/>
            <person name="Li Z."/>
            <person name="Van de Peer Y."/>
            <person name="Mizrachi E."/>
        </authorList>
    </citation>
    <scope>NUCLEOTIDE SEQUENCE</scope>
    <source>
        <tissue evidence="1">Young leaves</tissue>
    </source>
</reference>
<name>A0A9Q0K9X6_9MAGN</name>
<dbReference type="GO" id="GO:0048364">
    <property type="term" value="P:root development"/>
    <property type="evidence" value="ECO:0007669"/>
    <property type="project" value="InterPro"/>
</dbReference>
<dbReference type="Proteomes" id="UP001141806">
    <property type="component" value="Unassembled WGS sequence"/>
</dbReference>
<protein>
    <submittedName>
        <fullName evidence="1">Uncharacterized protein</fullName>
    </submittedName>
</protein>
<evidence type="ECO:0000313" key="2">
    <source>
        <dbReference type="Proteomes" id="UP001141806"/>
    </source>
</evidence>
<dbReference type="InterPro" id="IPR004320">
    <property type="entry name" value="BPS1_pln"/>
</dbReference>
<gene>
    <name evidence="1" type="ORF">NE237_018423</name>
</gene>
<organism evidence="1 2">
    <name type="scientific">Protea cynaroides</name>
    <dbReference type="NCBI Taxonomy" id="273540"/>
    <lineage>
        <taxon>Eukaryota</taxon>
        <taxon>Viridiplantae</taxon>
        <taxon>Streptophyta</taxon>
        <taxon>Embryophyta</taxon>
        <taxon>Tracheophyta</taxon>
        <taxon>Spermatophyta</taxon>
        <taxon>Magnoliopsida</taxon>
        <taxon>Proteales</taxon>
        <taxon>Proteaceae</taxon>
        <taxon>Protea</taxon>
    </lineage>
</organism>
<dbReference type="EMBL" id="JAMYWD010000007">
    <property type="protein sequence ID" value="KAJ4966574.1"/>
    <property type="molecule type" value="Genomic_DNA"/>
</dbReference>
<sequence length="306" mass="34653">MKASALLRTLSSFCFPASLSPALVTPLPIQSSFDQWLSSELDVLRCGSQQPKSYTSACWMLNALDISLSTQTMTIQFLANLFCHEEDRKVIEDYIEDIVELLDACNRIRERMETIKNYIESLRIVLHCFQGRTEPTESVLARARVILDSCESMETRYHQEQGGTELDEVLSGSMAIALLVCGILGIALSFKSKRGLPATQTRETSSWSTSLHELHKEVKEELEKQRKSGDSVLTELRKTVVVTRKLRDLMKNKMQQSSELRLNVEVLDRSCGELEEGIKPLEGRVNELYKHLISIRMVLLGILSKL</sequence>
<dbReference type="Pfam" id="PF03087">
    <property type="entry name" value="BPS1"/>
    <property type="match status" value="1"/>
</dbReference>
<keyword evidence="2" id="KW-1185">Reference proteome</keyword>
<evidence type="ECO:0000313" key="1">
    <source>
        <dbReference type="EMBL" id="KAJ4966574.1"/>
    </source>
</evidence>
<dbReference type="PANTHER" id="PTHR31509">
    <property type="entry name" value="BPS1-LIKE PROTEIN"/>
    <property type="match status" value="1"/>
</dbReference>